<dbReference type="STRING" id="888064.HMPREF9088_2082"/>
<accession>E6LI92</accession>
<keyword evidence="2" id="KW-1185">Reference proteome</keyword>
<dbReference type="EMBL" id="AEPV01000081">
    <property type="protein sequence ID" value="EFU73095.1"/>
    <property type="molecule type" value="Genomic_DNA"/>
</dbReference>
<comment type="caution">
    <text evidence="1">The sequence shown here is derived from an EMBL/GenBank/DDBJ whole genome shotgun (WGS) entry which is preliminary data.</text>
</comment>
<dbReference type="InterPro" id="IPR045851">
    <property type="entry name" value="AMP-bd_C_sf"/>
</dbReference>
<proteinExistence type="predicted"/>
<evidence type="ECO:0000313" key="1">
    <source>
        <dbReference type="EMBL" id="EFU73095.1"/>
    </source>
</evidence>
<reference evidence="1 2" key="1">
    <citation type="submission" date="2010-12" db="EMBL/GenBank/DDBJ databases">
        <authorList>
            <person name="Muzny D."/>
            <person name="Qin X."/>
            <person name="Deng J."/>
            <person name="Jiang H."/>
            <person name="Liu Y."/>
            <person name="Qu J."/>
            <person name="Song X.-Z."/>
            <person name="Zhang L."/>
            <person name="Thornton R."/>
            <person name="Coyle M."/>
            <person name="Francisco L."/>
            <person name="Jackson L."/>
            <person name="Javaid M."/>
            <person name="Korchina V."/>
            <person name="Kovar C."/>
            <person name="Mata R."/>
            <person name="Mathew T."/>
            <person name="Ngo R."/>
            <person name="Nguyen L."/>
            <person name="Nguyen N."/>
            <person name="Okwuonu G."/>
            <person name="Ongeri F."/>
            <person name="Pham C."/>
            <person name="Simmons D."/>
            <person name="Wilczek-Boney K."/>
            <person name="Hale W."/>
            <person name="Jakkamsetti A."/>
            <person name="Pham P."/>
            <person name="Ruth R."/>
            <person name="San Lucas F."/>
            <person name="Warren J."/>
            <person name="Zhang J."/>
            <person name="Zhao Z."/>
            <person name="Zhou C."/>
            <person name="Zhu D."/>
            <person name="Lee S."/>
            <person name="Bess C."/>
            <person name="Blankenburg K."/>
            <person name="Forbes L."/>
            <person name="Fu Q."/>
            <person name="Gubbala S."/>
            <person name="Hirani K."/>
            <person name="Jayaseelan J.C."/>
            <person name="Lara F."/>
            <person name="Munidasa M."/>
            <person name="Palculict T."/>
            <person name="Patil S."/>
            <person name="Pu L.-L."/>
            <person name="Saada N."/>
            <person name="Tang L."/>
            <person name="Weissenberger G."/>
            <person name="Zhu Y."/>
            <person name="Hemphill L."/>
            <person name="Shang Y."/>
            <person name="Youmans B."/>
            <person name="Ayvaz T."/>
            <person name="Ross M."/>
            <person name="Santibanez J."/>
            <person name="Aqrawi P."/>
            <person name="Gross S."/>
            <person name="Joshi V."/>
            <person name="Fowler G."/>
            <person name="Nazareth L."/>
            <person name="Reid J."/>
            <person name="Worley K."/>
            <person name="Petrosino J."/>
            <person name="Highlander S."/>
            <person name="Gibbs R."/>
        </authorList>
    </citation>
    <scope>NUCLEOTIDE SEQUENCE [LARGE SCALE GENOMIC DNA]</scope>
    <source>
        <strain evidence="2">DSM 15952 / CCUG 50447 / LMG 22039 / TP 1.5</strain>
    </source>
</reference>
<sequence length="91" mass="10708">MNSTLTIEDYLLDQLDFLEEVVLIRGIDDKAQPVLAVVPDQEMDWDAWWEKVSDLPHMHHPIVRAFDEIPHTATMKVQRLQLEKELKEQTN</sequence>
<gene>
    <name evidence="1" type="ORF">HMPREF9088_2082</name>
</gene>
<dbReference type="SUPFAM" id="SSF56801">
    <property type="entry name" value="Acetyl-CoA synthetase-like"/>
    <property type="match status" value="1"/>
</dbReference>
<evidence type="ECO:0008006" key="3">
    <source>
        <dbReference type="Google" id="ProtNLM"/>
    </source>
</evidence>
<organism evidence="1 2">
    <name type="scientific">Enterococcus italicus (strain DSM 15952 / CCUG 50447 / LMG 22039 / TP 1.5)</name>
    <dbReference type="NCBI Taxonomy" id="888064"/>
    <lineage>
        <taxon>Bacteria</taxon>
        <taxon>Bacillati</taxon>
        <taxon>Bacillota</taxon>
        <taxon>Bacilli</taxon>
        <taxon>Lactobacillales</taxon>
        <taxon>Enterococcaceae</taxon>
        <taxon>Enterococcus</taxon>
    </lineage>
</organism>
<dbReference type="AlphaFoldDB" id="E6LI92"/>
<dbReference type="eggNOG" id="COG0318">
    <property type="taxonomic scope" value="Bacteria"/>
</dbReference>
<dbReference type="HOGENOM" id="CLU_2422383_0_0_9"/>
<name>E6LI92_ENTI1</name>
<evidence type="ECO:0000313" key="2">
    <source>
        <dbReference type="Proteomes" id="UP000010296"/>
    </source>
</evidence>
<dbReference type="Gene3D" id="3.30.300.30">
    <property type="match status" value="1"/>
</dbReference>
<dbReference type="Proteomes" id="UP000010296">
    <property type="component" value="Unassembled WGS sequence"/>
</dbReference>
<protein>
    <recommendedName>
        <fullName evidence="3">AMP-binding enzyme C-terminal domain-containing protein</fullName>
    </recommendedName>
</protein>